<keyword evidence="2 7" id="KW-0540">Nuclease</keyword>
<dbReference type="InterPro" id="IPR020549">
    <property type="entry name" value="YbeY_CS"/>
</dbReference>
<dbReference type="NCBIfam" id="TIGR00043">
    <property type="entry name" value="rRNA maturation RNase YbeY"/>
    <property type="match status" value="1"/>
</dbReference>
<keyword evidence="7" id="KW-0963">Cytoplasm</keyword>
<dbReference type="AlphaFoldDB" id="A0A7K1XUM5"/>
<comment type="function">
    <text evidence="7">Single strand-specific metallo-endoribonuclease involved in late-stage 70S ribosome quality control and in maturation of the 3' terminus of the 16S rRNA.</text>
</comment>
<proteinExistence type="inferred from homology"/>
<keyword evidence="3 7" id="KW-0479">Metal-binding</keyword>
<evidence type="ECO:0000313" key="9">
    <source>
        <dbReference type="Proteomes" id="UP000451233"/>
    </source>
</evidence>
<evidence type="ECO:0000256" key="5">
    <source>
        <dbReference type="ARBA" id="ARBA00022801"/>
    </source>
</evidence>
<dbReference type="GO" id="GO:0004222">
    <property type="term" value="F:metalloendopeptidase activity"/>
    <property type="evidence" value="ECO:0007669"/>
    <property type="project" value="InterPro"/>
</dbReference>
<evidence type="ECO:0000256" key="4">
    <source>
        <dbReference type="ARBA" id="ARBA00022759"/>
    </source>
</evidence>
<name>A0A7K1XUM5_9SPHI</name>
<dbReference type="Gene3D" id="3.40.390.30">
    <property type="entry name" value="Metalloproteases ('zincins'), catalytic domain"/>
    <property type="match status" value="1"/>
</dbReference>
<feature type="binding site" evidence="7">
    <location>
        <position position="121"/>
    </location>
    <ligand>
        <name>Zn(2+)</name>
        <dbReference type="ChEBI" id="CHEBI:29105"/>
        <note>catalytic</note>
    </ligand>
</feature>
<dbReference type="InterPro" id="IPR002036">
    <property type="entry name" value="YbeY"/>
</dbReference>
<comment type="similarity">
    <text evidence="1 7">Belongs to the endoribonuclease YbeY family.</text>
</comment>
<dbReference type="EC" id="3.1.-.-" evidence="7"/>
<dbReference type="RefSeq" id="WP_160905668.1">
    <property type="nucleotide sequence ID" value="NZ_WVHS01000001.1"/>
</dbReference>
<keyword evidence="7" id="KW-0698">rRNA processing</keyword>
<dbReference type="GO" id="GO:0006364">
    <property type="term" value="P:rRNA processing"/>
    <property type="evidence" value="ECO:0007669"/>
    <property type="project" value="UniProtKB-UniRule"/>
</dbReference>
<comment type="cofactor">
    <cofactor evidence="7">
        <name>Zn(2+)</name>
        <dbReference type="ChEBI" id="CHEBI:29105"/>
    </cofactor>
    <text evidence="7">Binds 1 zinc ion.</text>
</comment>
<keyword evidence="5 7" id="KW-0378">Hydrolase</keyword>
<feature type="binding site" evidence="7">
    <location>
        <position position="115"/>
    </location>
    <ligand>
        <name>Zn(2+)</name>
        <dbReference type="ChEBI" id="CHEBI:29105"/>
        <note>catalytic</note>
    </ligand>
</feature>
<sequence length="143" mass="16437">MAVQKINFFQEEIKYPVKDKALLRAWITDTLRAEGKSLGDLNFIFCTDSYLLSINQQYLDHNTYTDIITFDNGGIENQVAGDIFISVDRIRENASLFGVSEREELHRVIIHGTLHLVGYGDKSVKDKKLMTSKEDQYLALRTF</sequence>
<dbReference type="InterPro" id="IPR023091">
    <property type="entry name" value="MetalPrtase_cat_dom_sf_prd"/>
</dbReference>
<comment type="caution">
    <text evidence="8">The sequence shown here is derived from an EMBL/GenBank/DDBJ whole genome shotgun (WGS) entry which is preliminary data.</text>
</comment>
<accession>A0A7K1XUM5</accession>
<evidence type="ECO:0000256" key="7">
    <source>
        <dbReference type="HAMAP-Rule" id="MF_00009"/>
    </source>
</evidence>
<dbReference type="GO" id="GO:0005737">
    <property type="term" value="C:cytoplasm"/>
    <property type="evidence" value="ECO:0007669"/>
    <property type="project" value="UniProtKB-SubCell"/>
</dbReference>
<keyword evidence="9" id="KW-1185">Reference proteome</keyword>
<keyword evidence="4 7" id="KW-0255">Endonuclease</keyword>
<evidence type="ECO:0000256" key="2">
    <source>
        <dbReference type="ARBA" id="ARBA00022722"/>
    </source>
</evidence>
<evidence type="ECO:0000256" key="1">
    <source>
        <dbReference type="ARBA" id="ARBA00010875"/>
    </source>
</evidence>
<protein>
    <recommendedName>
        <fullName evidence="7">Endoribonuclease YbeY</fullName>
        <ecNumber evidence="7">3.1.-.-</ecNumber>
    </recommendedName>
</protein>
<comment type="subcellular location">
    <subcellularLocation>
        <location evidence="7">Cytoplasm</location>
    </subcellularLocation>
</comment>
<dbReference type="Pfam" id="PF02130">
    <property type="entry name" value="YbeY"/>
    <property type="match status" value="1"/>
</dbReference>
<reference evidence="8 9" key="1">
    <citation type="submission" date="2019-11" db="EMBL/GenBank/DDBJ databases">
        <title>Pedobacter sp. HMF7056 Genome sequencing and assembly.</title>
        <authorList>
            <person name="Kang H."/>
            <person name="Kim H."/>
            <person name="Joh K."/>
        </authorList>
    </citation>
    <scope>NUCLEOTIDE SEQUENCE [LARGE SCALE GENOMIC DNA]</scope>
    <source>
        <strain evidence="8 9">HMF7056</strain>
    </source>
</reference>
<evidence type="ECO:0000256" key="6">
    <source>
        <dbReference type="ARBA" id="ARBA00022833"/>
    </source>
</evidence>
<keyword evidence="6 7" id="KW-0862">Zinc</keyword>
<feature type="binding site" evidence="7">
    <location>
        <position position="111"/>
    </location>
    <ligand>
        <name>Zn(2+)</name>
        <dbReference type="ChEBI" id="CHEBI:29105"/>
        <note>catalytic</note>
    </ligand>
</feature>
<dbReference type="PANTHER" id="PTHR46986">
    <property type="entry name" value="ENDORIBONUCLEASE YBEY, CHLOROPLASTIC"/>
    <property type="match status" value="1"/>
</dbReference>
<organism evidence="8 9">
    <name type="scientific">Hufsiella ginkgonis</name>
    <dbReference type="NCBI Taxonomy" id="2695274"/>
    <lineage>
        <taxon>Bacteria</taxon>
        <taxon>Pseudomonadati</taxon>
        <taxon>Bacteroidota</taxon>
        <taxon>Sphingobacteriia</taxon>
        <taxon>Sphingobacteriales</taxon>
        <taxon>Sphingobacteriaceae</taxon>
        <taxon>Hufsiella</taxon>
    </lineage>
</organism>
<dbReference type="SUPFAM" id="SSF55486">
    <property type="entry name" value="Metalloproteases ('zincins'), catalytic domain"/>
    <property type="match status" value="1"/>
</dbReference>
<evidence type="ECO:0000313" key="8">
    <source>
        <dbReference type="EMBL" id="MXV14715.1"/>
    </source>
</evidence>
<dbReference type="PROSITE" id="PS01306">
    <property type="entry name" value="UPF0054"/>
    <property type="match status" value="1"/>
</dbReference>
<gene>
    <name evidence="7 8" type="primary">ybeY</name>
    <name evidence="8" type="ORF">GS398_05345</name>
</gene>
<dbReference type="EMBL" id="WVHS01000001">
    <property type="protein sequence ID" value="MXV14715.1"/>
    <property type="molecule type" value="Genomic_DNA"/>
</dbReference>
<dbReference type="Proteomes" id="UP000451233">
    <property type="component" value="Unassembled WGS sequence"/>
</dbReference>
<dbReference type="GO" id="GO:0008270">
    <property type="term" value="F:zinc ion binding"/>
    <property type="evidence" value="ECO:0007669"/>
    <property type="project" value="UniProtKB-UniRule"/>
</dbReference>
<evidence type="ECO:0000256" key="3">
    <source>
        <dbReference type="ARBA" id="ARBA00022723"/>
    </source>
</evidence>
<dbReference type="GO" id="GO:0004521">
    <property type="term" value="F:RNA endonuclease activity"/>
    <property type="evidence" value="ECO:0007669"/>
    <property type="project" value="UniProtKB-UniRule"/>
</dbReference>
<dbReference type="PANTHER" id="PTHR46986:SF1">
    <property type="entry name" value="ENDORIBONUCLEASE YBEY, CHLOROPLASTIC"/>
    <property type="match status" value="1"/>
</dbReference>
<dbReference type="HAMAP" id="MF_00009">
    <property type="entry name" value="Endoribonucl_YbeY"/>
    <property type="match status" value="1"/>
</dbReference>
<keyword evidence="7" id="KW-0690">Ribosome biogenesis</keyword>